<dbReference type="InterPro" id="IPR036291">
    <property type="entry name" value="NAD(P)-bd_dom_sf"/>
</dbReference>
<evidence type="ECO:0000256" key="2">
    <source>
        <dbReference type="ARBA" id="ARBA00008072"/>
    </source>
</evidence>
<dbReference type="GO" id="GO:0046872">
    <property type="term" value="F:metal ion binding"/>
    <property type="evidence" value="ECO:0007669"/>
    <property type="project" value="UniProtKB-KW"/>
</dbReference>
<dbReference type="InterPro" id="IPR011032">
    <property type="entry name" value="GroES-like_sf"/>
</dbReference>
<comment type="cofactor">
    <cofactor evidence="1">
        <name>Zn(2+)</name>
        <dbReference type="ChEBI" id="CHEBI:29105"/>
    </cofactor>
</comment>
<keyword evidence="3" id="KW-0479">Metal-binding</keyword>
<keyword evidence="4" id="KW-0862">Zinc</keyword>
<reference evidence="6" key="1">
    <citation type="submission" date="2018-05" db="EMBL/GenBank/DDBJ databases">
        <authorList>
            <person name="Lanie J.A."/>
            <person name="Ng W.-L."/>
            <person name="Kazmierczak K.M."/>
            <person name="Andrzejewski T.M."/>
            <person name="Davidsen T.M."/>
            <person name="Wayne K.J."/>
            <person name="Tettelin H."/>
            <person name="Glass J.I."/>
            <person name="Rusch D."/>
            <person name="Podicherti R."/>
            <person name="Tsui H.-C.T."/>
            <person name="Winkler M.E."/>
        </authorList>
    </citation>
    <scope>NUCLEOTIDE SEQUENCE</scope>
</reference>
<accession>A0A382Y405</accession>
<dbReference type="EMBL" id="UINC01172428">
    <property type="protein sequence ID" value="SVD77501.1"/>
    <property type="molecule type" value="Genomic_DNA"/>
</dbReference>
<evidence type="ECO:0000256" key="1">
    <source>
        <dbReference type="ARBA" id="ARBA00001947"/>
    </source>
</evidence>
<dbReference type="CDD" id="cd08255">
    <property type="entry name" value="2-desacetyl-2-hydroxyethyl_bacteriochlorophyllide_like"/>
    <property type="match status" value="1"/>
</dbReference>
<dbReference type="PANTHER" id="PTHR43350:SF19">
    <property type="entry name" value="D-GULOSIDE 3-DEHYDROGENASE"/>
    <property type="match status" value="1"/>
</dbReference>
<protein>
    <recommendedName>
        <fullName evidence="7">Alcohol dehydrogenase-like C-terminal domain-containing protein</fullName>
    </recommendedName>
</protein>
<dbReference type="PANTHER" id="PTHR43350">
    <property type="entry name" value="NAD-DEPENDENT ALCOHOL DEHYDROGENASE"/>
    <property type="match status" value="1"/>
</dbReference>
<organism evidence="6">
    <name type="scientific">marine metagenome</name>
    <dbReference type="NCBI Taxonomy" id="408172"/>
    <lineage>
        <taxon>unclassified sequences</taxon>
        <taxon>metagenomes</taxon>
        <taxon>ecological metagenomes</taxon>
    </lineage>
</organism>
<gene>
    <name evidence="6" type="ORF">METZ01_LOCUS430355</name>
</gene>
<proteinExistence type="inferred from homology"/>
<dbReference type="Gene3D" id="3.90.180.10">
    <property type="entry name" value="Medium-chain alcohol dehydrogenases, catalytic domain"/>
    <property type="match status" value="1"/>
</dbReference>
<feature type="non-terminal residue" evidence="6">
    <location>
        <position position="235"/>
    </location>
</feature>
<evidence type="ECO:0000256" key="3">
    <source>
        <dbReference type="ARBA" id="ARBA00022723"/>
    </source>
</evidence>
<evidence type="ECO:0000313" key="6">
    <source>
        <dbReference type="EMBL" id="SVD77501.1"/>
    </source>
</evidence>
<dbReference type="Gene3D" id="3.40.50.720">
    <property type="entry name" value="NAD(P)-binding Rossmann-like Domain"/>
    <property type="match status" value="1"/>
</dbReference>
<dbReference type="SUPFAM" id="SSF50129">
    <property type="entry name" value="GroES-like"/>
    <property type="match status" value="1"/>
</dbReference>
<name>A0A382Y405_9ZZZZ</name>
<evidence type="ECO:0000256" key="5">
    <source>
        <dbReference type="ARBA" id="ARBA00023002"/>
    </source>
</evidence>
<dbReference type="AlphaFoldDB" id="A0A382Y405"/>
<evidence type="ECO:0000256" key="4">
    <source>
        <dbReference type="ARBA" id="ARBA00022833"/>
    </source>
</evidence>
<sequence length="235" mass="24973">MPAHHTARQFWVKSPGQSEIRHVRLNPRNDGDVLVRTVFSGISRGTESLVFRGEVPPSMYESMRAPFQDGEFPGPVKYGYSSVGVVEEGPSSLIGKAVFCLYPHQDLYHVQAEAVQCVPEGVPSRRAVLAANMETAVNILWDARPCVGDRVVVIGAGVVGLLVATLCQDIPGCEVIVVDPLETRKTIAAELGLAWQCAVSALPSADLVVHSSGTVEGLRASLTVAGAEATIVDAS</sequence>
<evidence type="ECO:0008006" key="7">
    <source>
        <dbReference type="Google" id="ProtNLM"/>
    </source>
</evidence>
<keyword evidence="5" id="KW-0560">Oxidoreductase</keyword>
<comment type="similarity">
    <text evidence="2">Belongs to the zinc-containing alcohol dehydrogenase family.</text>
</comment>
<dbReference type="GO" id="GO:0016491">
    <property type="term" value="F:oxidoreductase activity"/>
    <property type="evidence" value="ECO:0007669"/>
    <property type="project" value="UniProtKB-KW"/>
</dbReference>
<dbReference type="SUPFAM" id="SSF51735">
    <property type="entry name" value="NAD(P)-binding Rossmann-fold domains"/>
    <property type="match status" value="1"/>
</dbReference>